<dbReference type="GO" id="GO:0003995">
    <property type="term" value="F:acyl-CoA dehydrogenase activity"/>
    <property type="evidence" value="ECO:0007669"/>
    <property type="project" value="TreeGrafter"/>
</dbReference>
<keyword evidence="7" id="KW-1133">Transmembrane helix</keyword>
<evidence type="ECO:0000313" key="11">
    <source>
        <dbReference type="EMBL" id="QLI05543.1"/>
    </source>
</evidence>
<evidence type="ECO:0000256" key="3">
    <source>
        <dbReference type="ARBA" id="ARBA00022630"/>
    </source>
</evidence>
<dbReference type="GO" id="GO:0050660">
    <property type="term" value="F:flavin adenine dinucleotide binding"/>
    <property type="evidence" value="ECO:0007669"/>
    <property type="project" value="InterPro"/>
</dbReference>
<sequence length="372" mass="40608">MSKELIQKARKLAQEIVAPITESVDKEGRFPKEAYDALKKQGFMGLLVPKEFGGLGLGIIEHTQVCYELARKDATTGLCYMMHNTGTSGIVSFGSAAMKDEFLPKIAKGERAIALAYSESGSGTHFGSPDINESLENGARVLNGRKSFVTSALQADFYMTNTNSCKIKGAHNTWLVDRTLPNMIHEDSAWDGLGMRGNASMPVWYNGVRVDEKYLLGKEGDGDNHAIAIVMYFVVGLAAVYTGLAQAAYECILEHTKKRKYTSGQALAGIEMVRVQLAEIYTKTQSSYALTMEAARSFKENESDAAGKIFASRIHAINVVMEACTQAMKLGGGTAYAKRLPLERYMRDSLASQVMAPGLDVLKIWLGEALVK</sequence>
<name>A0A7H9CHE4_9BACT</name>
<keyword evidence="4 6" id="KW-0274">FAD</keyword>
<evidence type="ECO:0000259" key="10">
    <source>
        <dbReference type="Pfam" id="PF02771"/>
    </source>
</evidence>
<keyword evidence="5 6" id="KW-0560">Oxidoreductase</keyword>
<organism evidence="11 12">
    <name type="scientific">Candidatus Campylobacter infans</name>
    <dbReference type="NCBI Taxonomy" id="2561898"/>
    <lineage>
        <taxon>Bacteria</taxon>
        <taxon>Pseudomonadati</taxon>
        <taxon>Campylobacterota</taxon>
        <taxon>Epsilonproteobacteria</taxon>
        <taxon>Campylobacterales</taxon>
        <taxon>Campylobacteraceae</taxon>
        <taxon>Campylobacter</taxon>
    </lineage>
</organism>
<feature type="transmembrane region" description="Helical" evidence="7">
    <location>
        <begin position="226"/>
        <end position="249"/>
    </location>
</feature>
<dbReference type="PANTHER" id="PTHR43884:SF25">
    <property type="entry name" value="ACYL-COA DEHYDROGENASE YDBM-RELATED"/>
    <property type="match status" value="1"/>
</dbReference>
<comment type="cofactor">
    <cofactor evidence="1 6">
        <name>FAD</name>
        <dbReference type="ChEBI" id="CHEBI:57692"/>
    </cofactor>
</comment>
<feature type="domain" description="Acyl-CoA dehydrogenase/oxidase C-terminal" evidence="8">
    <location>
        <begin position="235"/>
        <end position="355"/>
    </location>
</feature>
<feature type="domain" description="Acyl-CoA dehydrogenase/oxidase N-terminal" evidence="10">
    <location>
        <begin position="3"/>
        <end position="110"/>
    </location>
</feature>
<dbReference type="InterPro" id="IPR009075">
    <property type="entry name" value="AcylCo_DH/oxidase_C"/>
</dbReference>
<dbReference type="SUPFAM" id="SSF47203">
    <property type="entry name" value="Acyl-CoA dehydrogenase C-terminal domain-like"/>
    <property type="match status" value="1"/>
</dbReference>
<keyword evidence="7" id="KW-0812">Transmembrane</keyword>
<dbReference type="Gene3D" id="1.10.540.10">
    <property type="entry name" value="Acyl-CoA dehydrogenase/oxidase, N-terminal domain"/>
    <property type="match status" value="1"/>
</dbReference>
<dbReference type="InterPro" id="IPR006091">
    <property type="entry name" value="Acyl-CoA_Oxase/DH_mid-dom"/>
</dbReference>
<feature type="domain" description="Acyl-CoA oxidase/dehydrogenase middle" evidence="9">
    <location>
        <begin position="114"/>
        <end position="203"/>
    </location>
</feature>
<dbReference type="Proteomes" id="UP000509414">
    <property type="component" value="Chromosome"/>
</dbReference>
<dbReference type="InterPro" id="IPR046373">
    <property type="entry name" value="Acyl-CoA_Oxase/DH_mid-dom_sf"/>
</dbReference>
<evidence type="ECO:0000256" key="5">
    <source>
        <dbReference type="ARBA" id="ARBA00023002"/>
    </source>
</evidence>
<dbReference type="PANTHER" id="PTHR43884">
    <property type="entry name" value="ACYL-COA DEHYDROGENASE"/>
    <property type="match status" value="1"/>
</dbReference>
<protein>
    <submittedName>
        <fullName evidence="11">Acyl-CoA dehydrogenase</fullName>
    </submittedName>
</protein>
<dbReference type="InterPro" id="IPR009100">
    <property type="entry name" value="AcylCoA_DH/oxidase_NM_dom_sf"/>
</dbReference>
<keyword evidence="7" id="KW-0472">Membrane</keyword>
<dbReference type="Gene3D" id="2.40.110.10">
    <property type="entry name" value="Butyryl-CoA Dehydrogenase, subunit A, domain 2"/>
    <property type="match status" value="1"/>
</dbReference>
<accession>A0A7H9CHE4</accession>
<evidence type="ECO:0000259" key="8">
    <source>
        <dbReference type="Pfam" id="PF00441"/>
    </source>
</evidence>
<keyword evidence="12" id="KW-1185">Reference proteome</keyword>
<comment type="similarity">
    <text evidence="2 6">Belongs to the acyl-CoA dehydrogenase family.</text>
</comment>
<evidence type="ECO:0000259" key="9">
    <source>
        <dbReference type="Pfam" id="PF02770"/>
    </source>
</evidence>
<evidence type="ECO:0000256" key="4">
    <source>
        <dbReference type="ARBA" id="ARBA00022827"/>
    </source>
</evidence>
<dbReference type="Pfam" id="PF02771">
    <property type="entry name" value="Acyl-CoA_dh_N"/>
    <property type="match status" value="1"/>
</dbReference>
<dbReference type="EMBL" id="CP049075">
    <property type="protein sequence ID" value="QLI05543.1"/>
    <property type="molecule type" value="Genomic_DNA"/>
</dbReference>
<dbReference type="InterPro" id="IPR036250">
    <property type="entry name" value="AcylCo_DH-like_C"/>
</dbReference>
<dbReference type="SUPFAM" id="SSF56645">
    <property type="entry name" value="Acyl-CoA dehydrogenase NM domain-like"/>
    <property type="match status" value="1"/>
</dbReference>
<dbReference type="AlphaFoldDB" id="A0A7H9CHE4"/>
<dbReference type="PIRSF" id="PIRSF016578">
    <property type="entry name" value="HsaA"/>
    <property type="match status" value="1"/>
</dbReference>
<keyword evidence="3 6" id="KW-0285">Flavoprotein</keyword>
<dbReference type="InterPro" id="IPR013786">
    <property type="entry name" value="AcylCoA_DH/ox_N"/>
</dbReference>
<dbReference type="InterPro" id="IPR037069">
    <property type="entry name" value="AcylCoA_DH/ox_N_sf"/>
</dbReference>
<evidence type="ECO:0000256" key="7">
    <source>
        <dbReference type="SAM" id="Phobius"/>
    </source>
</evidence>
<reference evidence="11 12" key="1">
    <citation type="submission" date="2020-02" db="EMBL/GenBank/DDBJ databases">
        <title>Complete genome sequence of the novel Campylobacter species Candidatus Campylobacter infans.</title>
        <authorList>
            <person name="Duim B."/>
            <person name="Zomer A."/>
            <person name="van der Graaf L."/>
            <person name="Wagenaar J."/>
        </authorList>
    </citation>
    <scope>NUCLEOTIDE SEQUENCE [LARGE SCALE GENOMIC DNA]</scope>
    <source>
        <strain evidence="11 12">19S00001</strain>
    </source>
</reference>
<evidence type="ECO:0000256" key="2">
    <source>
        <dbReference type="ARBA" id="ARBA00009347"/>
    </source>
</evidence>
<evidence type="ECO:0000313" key="12">
    <source>
        <dbReference type="Proteomes" id="UP000509414"/>
    </source>
</evidence>
<evidence type="ECO:0000256" key="1">
    <source>
        <dbReference type="ARBA" id="ARBA00001974"/>
    </source>
</evidence>
<dbReference type="RefSeq" id="WP_179974744.1">
    <property type="nucleotide sequence ID" value="NZ_CP049075.1"/>
</dbReference>
<dbReference type="KEGG" id="cinf:CINF_1038"/>
<evidence type="ECO:0000256" key="6">
    <source>
        <dbReference type="RuleBase" id="RU362125"/>
    </source>
</evidence>
<dbReference type="Gene3D" id="1.20.140.10">
    <property type="entry name" value="Butyryl-CoA Dehydrogenase, subunit A, domain 3"/>
    <property type="match status" value="1"/>
</dbReference>
<dbReference type="Pfam" id="PF02770">
    <property type="entry name" value="Acyl-CoA_dh_M"/>
    <property type="match status" value="1"/>
</dbReference>
<gene>
    <name evidence="11" type="ORF">CINF_1038</name>
</gene>
<dbReference type="Pfam" id="PF00441">
    <property type="entry name" value="Acyl-CoA_dh_1"/>
    <property type="match status" value="1"/>
</dbReference>
<proteinExistence type="inferred from homology"/>